<protein>
    <recommendedName>
        <fullName evidence="4 6">50S ribosomal protein L17</fullName>
    </recommendedName>
</protein>
<organism evidence="8 9">
    <name type="scientific">Sumerlaea chitinivorans</name>
    <dbReference type="NCBI Taxonomy" id="2250252"/>
    <lineage>
        <taxon>Bacteria</taxon>
        <taxon>Candidatus Sumerlaeota</taxon>
        <taxon>Candidatus Sumerlaeia</taxon>
        <taxon>Candidatus Sumerlaeales</taxon>
        <taxon>Candidatus Sumerlaeaceae</taxon>
        <taxon>Candidatus Sumerlaea</taxon>
    </lineage>
</organism>
<dbReference type="Gene3D" id="3.90.1030.10">
    <property type="entry name" value="Ribosomal protein L17"/>
    <property type="match status" value="1"/>
</dbReference>
<evidence type="ECO:0000256" key="3">
    <source>
        <dbReference type="ARBA" id="ARBA00023274"/>
    </source>
</evidence>
<dbReference type="InterPro" id="IPR000456">
    <property type="entry name" value="Ribosomal_bL17"/>
</dbReference>
<dbReference type="PANTHER" id="PTHR14413:SF16">
    <property type="entry name" value="LARGE RIBOSOMAL SUBUNIT PROTEIN BL17M"/>
    <property type="match status" value="1"/>
</dbReference>
<evidence type="ECO:0000256" key="1">
    <source>
        <dbReference type="ARBA" id="ARBA00008777"/>
    </source>
</evidence>
<dbReference type="GO" id="GO:0006412">
    <property type="term" value="P:translation"/>
    <property type="evidence" value="ECO:0007669"/>
    <property type="project" value="InterPro"/>
</dbReference>
<accession>A0A2Z4Y5B7</accession>
<evidence type="ECO:0000256" key="6">
    <source>
        <dbReference type="RuleBase" id="RU000661"/>
    </source>
</evidence>
<evidence type="ECO:0000256" key="5">
    <source>
        <dbReference type="RuleBase" id="RU000660"/>
    </source>
</evidence>
<keyword evidence="2 5" id="KW-0689">Ribosomal protein</keyword>
<name>A0A2Z4Y5B7_SUMC1</name>
<keyword evidence="3 5" id="KW-0687">Ribonucleoprotein</keyword>
<reference evidence="8 9" key="1">
    <citation type="submission" date="2018-05" db="EMBL/GenBank/DDBJ databases">
        <title>A metagenomic window into the 2 km-deep terrestrial subsurface aquifer revealed taxonomically and functionally diverse microbial community comprising novel uncultured bacterial lineages.</title>
        <authorList>
            <person name="Kadnikov V.V."/>
            <person name="Mardanov A.V."/>
            <person name="Beletsky A.V."/>
            <person name="Banks D."/>
            <person name="Pimenov N.V."/>
            <person name="Frank Y.A."/>
            <person name="Karnachuk O.V."/>
            <person name="Ravin N.V."/>
        </authorList>
    </citation>
    <scope>NUCLEOTIDE SEQUENCE [LARGE SCALE GENOMIC DNA]</scope>
    <source>
        <strain evidence="8">BY</strain>
    </source>
</reference>
<dbReference type="GO" id="GO:0003735">
    <property type="term" value="F:structural constituent of ribosome"/>
    <property type="evidence" value="ECO:0007669"/>
    <property type="project" value="InterPro"/>
</dbReference>
<dbReference type="Pfam" id="PF01196">
    <property type="entry name" value="Ribosomal_L17"/>
    <property type="match status" value="1"/>
</dbReference>
<dbReference type="KEGG" id="schv:BRCON_1369"/>
<feature type="region of interest" description="Disordered" evidence="7">
    <location>
        <begin position="115"/>
        <end position="137"/>
    </location>
</feature>
<dbReference type="InterPro" id="IPR047859">
    <property type="entry name" value="Ribosomal_bL17_CS"/>
</dbReference>
<dbReference type="GO" id="GO:0022625">
    <property type="term" value="C:cytosolic large ribosomal subunit"/>
    <property type="evidence" value="ECO:0007669"/>
    <property type="project" value="TreeGrafter"/>
</dbReference>
<proteinExistence type="inferred from homology"/>
<evidence type="ECO:0000256" key="7">
    <source>
        <dbReference type="SAM" id="MobiDB-lite"/>
    </source>
</evidence>
<evidence type="ECO:0000256" key="2">
    <source>
        <dbReference type="ARBA" id="ARBA00022980"/>
    </source>
</evidence>
<evidence type="ECO:0000256" key="4">
    <source>
        <dbReference type="ARBA" id="ARBA00035494"/>
    </source>
</evidence>
<sequence>MRNLAAALIQHEIIRTTEVKAKQLRQFIERLVTIAKDGIRANEPAGKTLAKRRLAFSYLQNKEAVKRLFDTVAPRCMERNGGYTRIVRCGRRMGDGAPMAYIEFVDRPVIIPEVDEKESKGGRKRTRKKEAAAQASA</sequence>
<dbReference type="PANTHER" id="PTHR14413">
    <property type="entry name" value="RIBOSOMAL PROTEIN L17"/>
    <property type="match status" value="1"/>
</dbReference>
<gene>
    <name evidence="8" type="ORF">BRCON_1369</name>
</gene>
<dbReference type="AlphaFoldDB" id="A0A2Z4Y5B7"/>
<dbReference type="NCBIfam" id="TIGR00059">
    <property type="entry name" value="L17"/>
    <property type="match status" value="1"/>
</dbReference>
<dbReference type="InterPro" id="IPR036373">
    <property type="entry name" value="Ribosomal_bL17_sf"/>
</dbReference>
<dbReference type="SUPFAM" id="SSF64263">
    <property type="entry name" value="Prokaryotic ribosomal protein L17"/>
    <property type="match status" value="1"/>
</dbReference>
<dbReference type="Proteomes" id="UP000262583">
    <property type="component" value="Chromosome"/>
</dbReference>
<evidence type="ECO:0000313" key="9">
    <source>
        <dbReference type="Proteomes" id="UP000262583"/>
    </source>
</evidence>
<dbReference type="PROSITE" id="PS01167">
    <property type="entry name" value="RIBOSOMAL_L17"/>
    <property type="match status" value="1"/>
</dbReference>
<evidence type="ECO:0000313" key="8">
    <source>
        <dbReference type="EMBL" id="AXA36146.1"/>
    </source>
</evidence>
<comment type="similarity">
    <text evidence="1 5">Belongs to the bacterial ribosomal protein bL17 family.</text>
</comment>
<dbReference type="EMBL" id="CP030759">
    <property type="protein sequence ID" value="AXA36146.1"/>
    <property type="molecule type" value="Genomic_DNA"/>
</dbReference>